<accession>A0ABD0YV49</accession>
<dbReference type="Proteomes" id="UP001558652">
    <property type="component" value="Unassembled WGS sequence"/>
</dbReference>
<dbReference type="AlphaFoldDB" id="A0ABD0YV49"/>
<proteinExistence type="predicted"/>
<dbReference type="EMBL" id="JBFDAA010000007">
    <property type="protein sequence ID" value="KAL1130462.1"/>
    <property type="molecule type" value="Genomic_DNA"/>
</dbReference>
<sequence>MASKRRNMFYKNKKQETMEMVDSLIFQMISSCSYVDIFSNYELLPNVNGIRNLDKNKFNGNSLSDHATKEFHSGARDRGQDNRNEHCNVGDTGEDVNDLSWMQEVWEPLDNDNKIRGNYYNKQLKRDAFKNLEDADSDYPVYVQKFDSNDFTRDYITDFINLRKDNELSSGWAKREAANSSAMRETYDDIYNKIKKDIGEIKRLQDQASREEEKGRPNFARRSNSAEEGCQDGTGSDAAGETKVPAAVQHIDRNTVEEIIQIDIPRKKKQCREKGNNAPASDNAAKLIEGV</sequence>
<reference evidence="2 3" key="1">
    <citation type="submission" date="2024-07" db="EMBL/GenBank/DDBJ databases">
        <title>Chromosome-level genome assembly of the water stick insect Ranatra chinensis (Heteroptera: Nepidae).</title>
        <authorList>
            <person name="Liu X."/>
        </authorList>
    </citation>
    <scope>NUCLEOTIDE SEQUENCE [LARGE SCALE GENOMIC DNA]</scope>
    <source>
        <strain evidence="2">Cailab_2021Rc</strain>
        <tissue evidence="2">Muscle</tissue>
    </source>
</reference>
<keyword evidence="3" id="KW-1185">Reference proteome</keyword>
<name>A0ABD0YV49_9HEMI</name>
<feature type="compositionally biased region" description="Basic and acidic residues" evidence="1">
    <location>
        <begin position="70"/>
        <end position="88"/>
    </location>
</feature>
<evidence type="ECO:0000256" key="1">
    <source>
        <dbReference type="SAM" id="MobiDB-lite"/>
    </source>
</evidence>
<evidence type="ECO:0000313" key="3">
    <source>
        <dbReference type="Proteomes" id="UP001558652"/>
    </source>
</evidence>
<feature type="compositionally biased region" description="Basic and acidic residues" evidence="1">
    <location>
        <begin position="204"/>
        <end position="216"/>
    </location>
</feature>
<gene>
    <name evidence="2" type="ORF">AAG570_011710</name>
</gene>
<evidence type="ECO:0000313" key="2">
    <source>
        <dbReference type="EMBL" id="KAL1130462.1"/>
    </source>
</evidence>
<feature type="region of interest" description="Disordered" evidence="1">
    <location>
        <begin position="70"/>
        <end position="91"/>
    </location>
</feature>
<comment type="caution">
    <text evidence="2">The sequence shown here is derived from an EMBL/GenBank/DDBJ whole genome shotgun (WGS) entry which is preliminary data.</text>
</comment>
<protein>
    <submittedName>
        <fullName evidence="2">Uncharacterized protein</fullName>
    </submittedName>
</protein>
<feature type="region of interest" description="Disordered" evidence="1">
    <location>
        <begin position="204"/>
        <end position="291"/>
    </location>
</feature>
<organism evidence="2 3">
    <name type="scientific">Ranatra chinensis</name>
    <dbReference type="NCBI Taxonomy" id="642074"/>
    <lineage>
        <taxon>Eukaryota</taxon>
        <taxon>Metazoa</taxon>
        <taxon>Ecdysozoa</taxon>
        <taxon>Arthropoda</taxon>
        <taxon>Hexapoda</taxon>
        <taxon>Insecta</taxon>
        <taxon>Pterygota</taxon>
        <taxon>Neoptera</taxon>
        <taxon>Paraneoptera</taxon>
        <taxon>Hemiptera</taxon>
        <taxon>Heteroptera</taxon>
        <taxon>Panheteroptera</taxon>
        <taxon>Nepomorpha</taxon>
        <taxon>Nepidae</taxon>
        <taxon>Ranatrinae</taxon>
        <taxon>Ranatra</taxon>
    </lineage>
</organism>